<comment type="caution">
    <text evidence="1">The sequence shown here is derived from an EMBL/GenBank/DDBJ whole genome shotgun (WGS) entry which is preliminary data.</text>
</comment>
<dbReference type="Proteomes" id="UP000035955">
    <property type="component" value="Unassembled WGS sequence"/>
</dbReference>
<keyword evidence="2" id="KW-1185">Reference proteome</keyword>
<dbReference type="EMBL" id="LABY01000184">
    <property type="protein sequence ID" value="KMO31941.1"/>
    <property type="molecule type" value="Genomic_DNA"/>
</dbReference>
<evidence type="ECO:0000313" key="2">
    <source>
        <dbReference type="Proteomes" id="UP000035955"/>
    </source>
</evidence>
<dbReference type="AlphaFoldDB" id="A0A0J6UZM1"/>
<protein>
    <submittedName>
        <fullName evidence="1">Uncharacterized protein</fullName>
    </submittedName>
</protein>
<name>A0A0J6UZM1_9HYPH</name>
<reference evidence="1 2" key="1">
    <citation type="submission" date="2015-03" db="EMBL/GenBank/DDBJ databases">
        <title>Genome sequencing of Methylobacterium variabile DSM 16961.</title>
        <authorList>
            <person name="Chaudhry V."/>
            <person name="Patil P.B."/>
        </authorList>
    </citation>
    <scope>NUCLEOTIDE SEQUENCE [LARGE SCALE GENOMIC DNA]</scope>
    <source>
        <strain evidence="1 2">DSM 16961</strain>
    </source>
</reference>
<proteinExistence type="predicted"/>
<organism evidence="1 2">
    <name type="scientific">Methylobacterium variabile</name>
    <dbReference type="NCBI Taxonomy" id="298794"/>
    <lineage>
        <taxon>Bacteria</taxon>
        <taxon>Pseudomonadati</taxon>
        <taxon>Pseudomonadota</taxon>
        <taxon>Alphaproteobacteria</taxon>
        <taxon>Hyphomicrobiales</taxon>
        <taxon>Methylobacteriaceae</taxon>
        <taxon>Methylobacterium</taxon>
    </lineage>
</organism>
<sequence length="69" mass="7139">MAPLVMLAGAAGMACDGTASEQKPRPASNAVATIVRFIKASPVFGMSQLFFFEHSNFGAFLSVSLSVSA</sequence>
<evidence type="ECO:0000313" key="1">
    <source>
        <dbReference type="EMBL" id="KMO31941.1"/>
    </source>
</evidence>
<gene>
    <name evidence="1" type="ORF">VQ02_24765</name>
</gene>
<accession>A0A0J6UZM1</accession>